<evidence type="ECO:0000259" key="2">
    <source>
        <dbReference type="Pfam" id="PF20778"/>
    </source>
</evidence>
<keyword evidence="4" id="KW-1185">Reference proteome</keyword>
<proteinExistence type="predicted"/>
<evidence type="ECO:0000313" key="4">
    <source>
        <dbReference type="Proteomes" id="UP000186594"/>
    </source>
</evidence>
<dbReference type="EMBL" id="LXFE01001773">
    <property type="protein sequence ID" value="OLL23356.1"/>
    <property type="molecule type" value="Genomic_DNA"/>
</dbReference>
<dbReference type="STRING" id="1198029.A0A1U7LL16"/>
<sequence>MPLSVSQFARRIIVLPLSRKQAPLPQPLPSPFPDITTDSDALIKEPELKPLIAEIESCKPEHSLLSSRAYSSLVRSLSKSYLLPQLREYAKISGLTRFGGSTKSNLIARIFKEVWGLRVFETQFDVREIQMASNRSAVSAHILDAKNLRALADTFHAKITIDSKKGILLIEAEKHNITALEEKIQSIISTLMSELVDISILPPVPQGTLPSVARLSSTFIEPLNSPVPTVRITSQRHSPENIAVAKRLLLTCYNDLPPKTHILPSSRKTTFFPVSDIDSWSWKHRNKDLVRWREEKSVIKDKDTDVEFNEDTLFIVGEEKKSWNEMFQDIIGSNVEATFGFSLFECIPRINQLTHTLHPVIPTNLQGSHDVFTYSFKLSFTPCPWSNTTKLDPLELEFEVDKETGRRHITLTQITKRQVWDILFPNLFADLRIVSTKAKLLDPTSVDEYLERSQLNPCCDKSFYTPPILNINSQTFLFTGLKYIKGMEYNVDGLALKNHKVDAGMSGGQTRRVGFDVGIIDDLKKWFNLGLGVKKILSTLK</sequence>
<name>A0A1U7LL16_NEOID</name>
<feature type="domain" description="SLS1 C-terminal" evidence="2">
    <location>
        <begin position="278"/>
        <end position="518"/>
    </location>
</feature>
<accession>A0A1U7LL16</accession>
<dbReference type="Pfam" id="PF20776">
    <property type="entry name" value="SLS1_N"/>
    <property type="match status" value="1"/>
</dbReference>
<feature type="domain" description="SLS1 N-terminal" evidence="1">
    <location>
        <begin position="48"/>
        <end position="119"/>
    </location>
</feature>
<evidence type="ECO:0000313" key="3">
    <source>
        <dbReference type="EMBL" id="OLL23356.1"/>
    </source>
</evidence>
<comment type="caution">
    <text evidence="3">The sequence shown here is derived from an EMBL/GenBank/DDBJ whole genome shotgun (WGS) entry which is preliminary data.</text>
</comment>
<reference evidence="3 4" key="1">
    <citation type="submission" date="2016-04" db="EMBL/GenBank/DDBJ databases">
        <title>Evolutionary innovation and constraint leading to complex multicellularity in the Ascomycota.</title>
        <authorList>
            <person name="Cisse O."/>
            <person name="Nguyen A."/>
            <person name="Hewitt D.A."/>
            <person name="Jedd G."/>
            <person name="Stajich J.E."/>
        </authorList>
    </citation>
    <scope>NUCLEOTIDE SEQUENCE [LARGE SCALE GENOMIC DNA]</scope>
    <source>
        <strain evidence="3 4">DAH-3</strain>
    </source>
</reference>
<dbReference type="OrthoDB" id="5392646at2759"/>
<evidence type="ECO:0000259" key="1">
    <source>
        <dbReference type="Pfam" id="PF20776"/>
    </source>
</evidence>
<dbReference type="Proteomes" id="UP000186594">
    <property type="component" value="Unassembled WGS sequence"/>
</dbReference>
<dbReference type="Pfam" id="PF20778">
    <property type="entry name" value="SLS1_C"/>
    <property type="match status" value="1"/>
</dbReference>
<dbReference type="AlphaFoldDB" id="A0A1U7LL16"/>
<dbReference type="InterPro" id="IPR048401">
    <property type="entry name" value="SLS1_C"/>
</dbReference>
<organism evidence="3 4">
    <name type="scientific">Neolecta irregularis (strain DAH-3)</name>
    <dbReference type="NCBI Taxonomy" id="1198029"/>
    <lineage>
        <taxon>Eukaryota</taxon>
        <taxon>Fungi</taxon>
        <taxon>Dikarya</taxon>
        <taxon>Ascomycota</taxon>
        <taxon>Taphrinomycotina</taxon>
        <taxon>Neolectales</taxon>
        <taxon>Neolectaceae</taxon>
        <taxon>Neolecta</taxon>
    </lineage>
</organism>
<protein>
    <submittedName>
        <fullName evidence="3">Protein sls1</fullName>
    </submittedName>
</protein>
<gene>
    <name evidence="3" type="ORF">NEOLI_004342</name>
</gene>
<dbReference type="InterPro" id="IPR048400">
    <property type="entry name" value="SLS1_N"/>
</dbReference>